<protein>
    <submittedName>
        <fullName evidence="10">Uncharacterized protein</fullName>
    </submittedName>
</protein>
<keyword evidence="3" id="KW-0963">Cytoplasm</keyword>
<evidence type="ECO:0000256" key="5">
    <source>
        <dbReference type="ARBA" id="ARBA00022701"/>
    </source>
</evidence>
<dbReference type="GO" id="GO:0005829">
    <property type="term" value="C:cytosol"/>
    <property type="evidence" value="ECO:0007669"/>
    <property type="project" value="TreeGrafter"/>
</dbReference>
<reference evidence="10" key="1">
    <citation type="submission" date="2022-07" db="EMBL/GenBank/DDBJ databases">
        <title>Phylogenomic reconstructions and comparative analyses of Kickxellomycotina fungi.</title>
        <authorList>
            <person name="Reynolds N.K."/>
            <person name="Stajich J.E."/>
            <person name="Barry K."/>
            <person name="Grigoriev I.V."/>
            <person name="Crous P."/>
            <person name="Smith M.E."/>
        </authorList>
    </citation>
    <scope>NUCLEOTIDE SEQUENCE</scope>
    <source>
        <strain evidence="10">NBRC 100468</strain>
    </source>
</reference>
<dbReference type="Proteomes" id="UP001150538">
    <property type="component" value="Unassembled WGS sequence"/>
</dbReference>
<gene>
    <name evidence="10" type="ORF">H4219_001719</name>
</gene>
<evidence type="ECO:0000256" key="7">
    <source>
        <dbReference type="ARBA" id="ARBA00023054"/>
    </source>
</evidence>
<evidence type="ECO:0000313" key="10">
    <source>
        <dbReference type="EMBL" id="KAJ1919810.1"/>
    </source>
</evidence>
<dbReference type="GO" id="GO:0005874">
    <property type="term" value="C:microtubule"/>
    <property type="evidence" value="ECO:0007669"/>
    <property type="project" value="UniProtKB-KW"/>
</dbReference>
<dbReference type="PANTHER" id="PTHR31570:SF1">
    <property type="entry name" value="HAUS AUGMIN-LIKE COMPLEX SUBUNIT 1"/>
    <property type="match status" value="1"/>
</dbReference>
<dbReference type="EMBL" id="JANBPU010000021">
    <property type="protein sequence ID" value="KAJ1919810.1"/>
    <property type="molecule type" value="Genomic_DNA"/>
</dbReference>
<keyword evidence="7" id="KW-0175">Coiled coil</keyword>
<evidence type="ECO:0000256" key="6">
    <source>
        <dbReference type="ARBA" id="ARBA00022776"/>
    </source>
</evidence>
<comment type="similarity">
    <text evidence="2">Belongs to the HAUS1 family.</text>
</comment>
<organism evidence="10 11">
    <name type="scientific">Mycoemilia scoparia</name>
    <dbReference type="NCBI Taxonomy" id="417184"/>
    <lineage>
        <taxon>Eukaryota</taxon>
        <taxon>Fungi</taxon>
        <taxon>Fungi incertae sedis</taxon>
        <taxon>Zoopagomycota</taxon>
        <taxon>Kickxellomycotina</taxon>
        <taxon>Kickxellomycetes</taxon>
        <taxon>Kickxellales</taxon>
        <taxon>Kickxellaceae</taxon>
        <taxon>Mycoemilia</taxon>
    </lineage>
</organism>
<evidence type="ECO:0000256" key="3">
    <source>
        <dbReference type="ARBA" id="ARBA00022490"/>
    </source>
</evidence>
<sequence>MVDTQPTPKSSPNLSTLINNTNAKILKLNQLLGELNNKYKDECSALARYYDDKLSKLGISMNDLPTETRNKLDDLARWCVDLGLVKIDQSLLLKAVFVDTCQQYENEKKSQILRDIELRSHKGCISSRRRQAELLRVNEEMKNLVKIEGQKAREWKSNGKIIQAKIKEYSDRRDALEASLVVDPKLEYQELQSLATNVKSLRNQASEKQRDLDSFSSLPPDLKLAWLKLEESKQTLVI</sequence>
<keyword evidence="5" id="KW-0493">Microtubule</keyword>
<keyword evidence="8" id="KW-0206">Cytoskeleton</keyword>
<keyword evidence="9" id="KW-0131">Cell cycle</keyword>
<dbReference type="GO" id="GO:0005819">
    <property type="term" value="C:spindle"/>
    <property type="evidence" value="ECO:0007669"/>
    <property type="project" value="UniProtKB-SubCell"/>
</dbReference>
<dbReference type="GO" id="GO:0051225">
    <property type="term" value="P:spindle assembly"/>
    <property type="evidence" value="ECO:0007669"/>
    <property type="project" value="InterPro"/>
</dbReference>
<evidence type="ECO:0000256" key="9">
    <source>
        <dbReference type="ARBA" id="ARBA00023306"/>
    </source>
</evidence>
<accession>A0A9W8A077</accession>
<dbReference type="InterPro" id="IPR026243">
    <property type="entry name" value="HAUS1"/>
</dbReference>
<comment type="caution">
    <text evidence="10">The sequence shown here is derived from an EMBL/GenBank/DDBJ whole genome shotgun (WGS) entry which is preliminary data.</text>
</comment>
<keyword evidence="6" id="KW-0498">Mitosis</keyword>
<evidence type="ECO:0000256" key="4">
    <source>
        <dbReference type="ARBA" id="ARBA00022618"/>
    </source>
</evidence>
<evidence type="ECO:0000256" key="2">
    <source>
        <dbReference type="ARBA" id="ARBA00005479"/>
    </source>
</evidence>
<evidence type="ECO:0000313" key="11">
    <source>
        <dbReference type="Proteomes" id="UP001150538"/>
    </source>
</evidence>
<dbReference type="AlphaFoldDB" id="A0A9W8A077"/>
<proteinExistence type="inferred from homology"/>
<dbReference type="GO" id="GO:0051301">
    <property type="term" value="P:cell division"/>
    <property type="evidence" value="ECO:0007669"/>
    <property type="project" value="UniProtKB-KW"/>
</dbReference>
<evidence type="ECO:0000256" key="8">
    <source>
        <dbReference type="ARBA" id="ARBA00023212"/>
    </source>
</evidence>
<dbReference type="GO" id="GO:0070652">
    <property type="term" value="C:HAUS complex"/>
    <property type="evidence" value="ECO:0007669"/>
    <property type="project" value="InterPro"/>
</dbReference>
<dbReference type="PANTHER" id="PTHR31570">
    <property type="entry name" value="HAUS AUGMIN-LIKE COMPLEX SUBUNIT 1"/>
    <property type="match status" value="1"/>
</dbReference>
<name>A0A9W8A077_9FUNG</name>
<dbReference type="OrthoDB" id="5372507at2759"/>
<keyword evidence="4" id="KW-0132">Cell division</keyword>
<comment type="subcellular location">
    <subcellularLocation>
        <location evidence="1">Cytoplasm</location>
        <location evidence="1">Cytoskeleton</location>
        <location evidence="1">Spindle</location>
    </subcellularLocation>
</comment>
<dbReference type="Pfam" id="PF25762">
    <property type="entry name" value="HAUS1"/>
    <property type="match status" value="1"/>
</dbReference>
<keyword evidence="11" id="KW-1185">Reference proteome</keyword>
<evidence type="ECO:0000256" key="1">
    <source>
        <dbReference type="ARBA" id="ARBA00004186"/>
    </source>
</evidence>